<feature type="compositionally biased region" description="Polar residues" evidence="1">
    <location>
        <begin position="1"/>
        <end position="12"/>
    </location>
</feature>
<evidence type="ECO:0000313" key="2">
    <source>
        <dbReference type="EMBL" id="CRL27475.1"/>
    </source>
</evidence>
<evidence type="ECO:0000256" key="1">
    <source>
        <dbReference type="SAM" id="MobiDB-lite"/>
    </source>
</evidence>
<dbReference type="AlphaFoldDB" id="A0A0G4PM32"/>
<organism evidence="2 3">
    <name type="scientific">Penicillium camemberti (strain FM 013)</name>
    <dbReference type="NCBI Taxonomy" id="1429867"/>
    <lineage>
        <taxon>Eukaryota</taxon>
        <taxon>Fungi</taxon>
        <taxon>Dikarya</taxon>
        <taxon>Ascomycota</taxon>
        <taxon>Pezizomycotina</taxon>
        <taxon>Eurotiomycetes</taxon>
        <taxon>Eurotiomycetidae</taxon>
        <taxon>Eurotiales</taxon>
        <taxon>Aspergillaceae</taxon>
        <taxon>Penicillium</taxon>
    </lineage>
</organism>
<keyword evidence="3" id="KW-1185">Reference proteome</keyword>
<accession>A0A0G4PM32</accession>
<evidence type="ECO:0000313" key="3">
    <source>
        <dbReference type="Proteomes" id="UP000053732"/>
    </source>
</evidence>
<reference evidence="2 3" key="1">
    <citation type="journal article" date="2014" name="Nat. Commun.">
        <title>Multiple recent horizontal transfers of a large genomic region in cheese making fungi.</title>
        <authorList>
            <person name="Cheeseman K."/>
            <person name="Ropars J."/>
            <person name="Renault P."/>
            <person name="Dupont J."/>
            <person name="Gouzy J."/>
            <person name="Branca A."/>
            <person name="Abraham A.L."/>
            <person name="Ceppi M."/>
            <person name="Conseiller E."/>
            <person name="Debuchy R."/>
            <person name="Malagnac F."/>
            <person name="Goarin A."/>
            <person name="Silar P."/>
            <person name="Lacoste S."/>
            <person name="Sallet E."/>
            <person name="Bensimon A."/>
            <person name="Giraud T."/>
            <person name="Brygoo Y."/>
        </authorList>
    </citation>
    <scope>NUCLEOTIDE SEQUENCE [LARGE SCALE GENOMIC DNA]</scope>
    <source>
        <strain evidence="3">FM 013</strain>
    </source>
</reference>
<name>A0A0G4PM32_PENC3</name>
<sequence>MTRRQPGSQQQFPYPFHTGTYIREGQKPPYLSHHKSPSLKPPVELERANVGH</sequence>
<feature type="region of interest" description="Disordered" evidence="1">
    <location>
        <begin position="1"/>
        <end position="52"/>
    </location>
</feature>
<gene>
    <name evidence="2" type="ORF">PCAMFM013_S022g000155</name>
</gene>
<dbReference type="EMBL" id="HG793155">
    <property type="protein sequence ID" value="CRL27475.1"/>
    <property type="molecule type" value="Genomic_DNA"/>
</dbReference>
<protein>
    <submittedName>
        <fullName evidence="2">Str. FM013</fullName>
    </submittedName>
</protein>
<proteinExistence type="predicted"/>
<feature type="compositionally biased region" description="Basic and acidic residues" evidence="1">
    <location>
        <begin position="43"/>
        <end position="52"/>
    </location>
</feature>
<dbReference type="Proteomes" id="UP000053732">
    <property type="component" value="Unassembled WGS sequence"/>
</dbReference>